<evidence type="ECO:0000313" key="3">
    <source>
        <dbReference type="Proteomes" id="UP000245629"/>
    </source>
</evidence>
<proteinExistence type="predicted"/>
<name>A0A2S2CWF1_9PROT</name>
<keyword evidence="2" id="KW-0614">Plasmid</keyword>
<gene>
    <name evidence="2" type="ORF">DEW08_22315</name>
</gene>
<evidence type="ECO:0000256" key="1">
    <source>
        <dbReference type="SAM" id="MobiDB-lite"/>
    </source>
</evidence>
<dbReference type="RefSeq" id="WP_109331472.1">
    <property type="nucleotide sequence ID" value="NZ_CP029356.1"/>
</dbReference>
<evidence type="ECO:0000313" key="2">
    <source>
        <dbReference type="EMBL" id="AWK88811.1"/>
    </source>
</evidence>
<geneLocation type="plasmid" evidence="2 3">
    <name>unnamed1</name>
</geneLocation>
<sequence>MSRNTADTNRHHGGPGSSQQDATEPMTPEEKHPRPGEPTNGPNSTVSSGGGERDRRHTHDPATKR</sequence>
<feature type="region of interest" description="Disordered" evidence="1">
    <location>
        <begin position="1"/>
        <end position="65"/>
    </location>
</feature>
<feature type="compositionally biased region" description="Basic and acidic residues" evidence="1">
    <location>
        <begin position="51"/>
        <end position="65"/>
    </location>
</feature>
<organism evidence="2 3">
    <name type="scientific">Azospirillum thermophilum</name>
    <dbReference type="NCBI Taxonomy" id="2202148"/>
    <lineage>
        <taxon>Bacteria</taxon>
        <taxon>Pseudomonadati</taxon>
        <taxon>Pseudomonadota</taxon>
        <taxon>Alphaproteobacteria</taxon>
        <taxon>Rhodospirillales</taxon>
        <taxon>Azospirillaceae</taxon>
        <taxon>Azospirillum</taxon>
    </lineage>
</organism>
<dbReference type="Proteomes" id="UP000245629">
    <property type="component" value="Plasmid unnamed1"/>
</dbReference>
<dbReference type="EMBL" id="CP029356">
    <property type="protein sequence ID" value="AWK88811.1"/>
    <property type="molecule type" value="Genomic_DNA"/>
</dbReference>
<dbReference type="AlphaFoldDB" id="A0A2S2CWF1"/>
<accession>A0A2S2CWF1</accession>
<reference evidence="3" key="1">
    <citation type="submission" date="2018-05" db="EMBL/GenBank/DDBJ databases">
        <title>Azospirillum thermophila sp. nov., a novel isolated from hot spring.</title>
        <authorList>
            <person name="Zhao Z."/>
        </authorList>
    </citation>
    <scope>NUCLEOTIDE SEQUENCE [LARGE SCALE GENOMIC DNA]</scope>
    <source>
        <strain evidence="3">CFH 70021</strain>
        <plasmid evidence="3">unnamed1</plasmid>
    </source>
</reference>
<protein>
    <submittedName>
        <fullName evidence="2">Uncharacterized protein</fullName>
    </submittedName>
</protein>
<dbReference type="KEGG" id="azz:DEW08_22315"/>
<dbReference type="OrthoDB" id="7205490at2"/>
<keyword evidence="3" id="KW-1185">Reference proteome</keyword>